<gene>
    <name evidence="1" type="ORF">C7B77_07265</name>
</gene>
<keyword evidence="2" id="KW-1185">Reference proteome</keyword>
<proteinExistence type="predicted"/>
<protein>
    <submittedName>
        <fullName evidence="1">Uncharacterized protein</fullName>
    </submittedName>
</protein>
<dbReference type="AlphaFoldDB" id="A0A2T1GJ21"/>
<accession>A0A2T1GJ21</accession>
<sequence>MNSKILIGSTVYGSTGIGCKVLSIDGDTLTIETSKGEGKISISRVVKVDPLSLLDRLLIIASLGKHEAINELTAITLDFNVNSIYEASLDLEIFFGTFIRRLLADIHPLEFAEIGKDDSEDKYGKWVSPDSPPPINFTDGGIFAIGDCVTHTDLYHCYGADVGTIELVDSFGDYHVRWKSDGHVGRYSADNLKLCEISSRSSPDR</sequence>
<dbReference type="PROSITE" id="PS51257">
    <property type="entry name" value="PROKAR_LIPOPROTEIN"/>
    <property type="match status" value="1"/>
</dbReference>
<evidence type="ECO:0000313" key="2">
    <source>
        <dbReference type="Proteomes" id="UP000238937"/>
    </source>
</evidence>
<dbReference type="RefSeq" id="WP_106302153.1">
    <property type="nucleotide sequence ID" value="NZ_PVWO01000063.1"/>
</dbReference>
<dbReference type="Proteomes" id="UP000238937">
    <property type="component" value="Unassembled WGS sequence"/>
</dbReference>
<dbReference type="EMBL" id="PVWO01000063">
    <property type="protein sequence ID" value="PSB57752.1"/>
    <property type="molecule type" value="Genomic_DNA"/>
</dbReference>
<reference evidence="1 2" key="1">
    <citation type="submission" date="2018-03" db="EMBL/GenBank/DDBJ databases">
        <title>The ancient ancestry and fast evolution of plastids.</title>
        <authorList>
            <person name="Moore K.R."/>
            <person name="Magnabosco C."/>
            <person name="Momper L."/>
            <person name="Gold D.A."/>
            <person name="Bosak T."/>
            <person name="Fournier G.P."/>
        </authorList>
    </citation>
    <scope>NUCLEOTIDE SEQUENCE [LARGE SCALE GENOMIC DNA]</scope>
    <source>
        <strain evidence="1 2">CCALA 037</strain>
    </source>
</reference>
<evidence type="ECO:0000313" key="1">
    <source>
        <dbReference type="EMBL" id="PSB57752.1"/>
    </source>
</evidence>
<comment type="caution">
    <text evidence="1">The sequence shown here is derived from an EMBL/GenBank/DDBJ whole genome shotgun (WGS) entry which is preliminary data.</text>
</comment>
<organism evidence="1 2">
    <name type="scientific">Chamaesiphon polymorphus CCALA 037</name>
    <dbReference type="NCBI Taxonomy" id="2107692"/>
    <lineage>
        <taxon>Bacteria</taxon>
        <taxon>Bacillati</taxon>
        <taxon>Cyanobacteriota</taxon>
        <taxon>Cyanophyceae</taxon>
        <taxon>Gomontiellales</taxon>
        <taxon>Chamaesiphonaceae</taxon>
        <taxon>Chamaesiphon</taxon>
    </lineage>
</organism>
<name>A0A2T1GJ21_9CYAN</name>